<protein>
    <submittedName>
        <fullName evidence="1">Uncharacterized protein</fullName>
    </submittedName>
</protein>
<accession>A0AAV8W9P1</accession>
<comment type="caution">
    <text evidence="1">The sequence shown here is derived from an EMBL/GenBank/DDBJ whole genome shotgun (WGS) entry which is preliminary data.</text>
</comment>
<name>A0AAV8W9P1_9CUCU</name>
<reference evidence="1 2" key="1">
    <citation type="journal article" date="2023" name="Insect Mol. Biol.">
        <title>Genome sequencing provides insights into the evolution of gene families encoding plant cell wall-degrading enzymes in longhorned beetles.</title>
        <authorList>
            <person name="Shin N.R."/>
            <person name="Okamura Y."/>
            <person name="Kirsch R."/>
            <person name="Pauchet Y."/>
        </authorList>
    </citation>
    <scope>NUCLEOTIDE SEQUENCE [LARGE SCALE GENOMIC DNA]</scope>
    <source>
        <strain evidence="1">EAD_L_NR</strain>
    </source>
</reference>
<dbReference type="Proteomes" id="UP001159042">
    <property type="component" value="Unassembled WGS sequence"/>
</dbReference>
<gene>
    <name evidence="1" type="ORF">NQ315_001591</name>
</gene>
<dbReference type="EMBL" id="JANEYG010000005">
    <property type="protein sequence ID" value="KAJ8923043.1"/>
    <property type="molecule type" value="Genomic_DNA"/>
</dbReference>
<evidence type="ECO:0000313" key="2">
    <source>
        <dbReference type="Proteomes" id="UP001159042"/>
    </source>
</evidence>
<keyword evidence="2" id="KW-1185">Reference proteome</keyword>
<organism evidence="1 2">
    <name type="scientific">Exocentrus adspersus</name>
    <dbReference type="NCBI Taxonomy" id="1586481"/>
    <lineage>
        <taxon>Eukaryota</taxon>
        <taxon>Metazoa</taxon>
        <taxon>Ecdysozoa</taxon>
        <taxon>Arthropoda</taxon>
        <taxon>Hexapoda</taxon>
        <taxon>Insecta</taxon>
        <taxon>Pterygota</taxon>
        <taxon>Neoptera</taxon>
        <taxon>Endopterygota</taxon>
        <taxon>Coleoptera</taxon>
        <taxon>Polyphaga</taxon>
        <taxon>Cucujiformia</taxon>
        <taxon>Chrysomeloidea</taxon>
        <taxon>Cerambycidae</taxon>
        <taxon>Lamiinae</taxon>
        <taxon>Acanthocinini</taxon>
        <taxon>Exocentrus</taxon>
    </lineage>
</organism>
<evidence type="ECO:0000313" key="1">
    <source>
        <dbReference type="EMBL" id="KAJ8923043.1"/>
    </source>
</evidence>
<proteinExistence type="predicted"/>
<dbReference type="AlphaFoldDB" id="A0AAV8W9P1"/>
<sequence length="87" mass="10041">MRLHLTDRDVVGKNLFVPFKSLPVLIKEVLLIMERSSWSSVASLSPSPRWFWSRARHSLPLDVSEFSDESLDLVPKELLSSRGFDVW</sequence>